<dbReference type="GO" id="GO:0005344">
    <property type="term" value="F:oxygen carrier activity"/>
    <property type="evidence" value="ECO:0007669"/>
    <property type="project" value="UniProtKB-KW"/>
</dbReference>
<keyword evidence="10" id="KW-1185">Reference proteome</keyword>
<dbReference type="InterPro" id="IPR012292">
    <property type="entry name" value="Globin/Proto"/>
</dbReference>
<organism evidence="9 10">
    <name type="scientific">Penaeus vannamei</name>
    <name type="common">Whiteleg shrimp</name>
    <name type="synonym">Litopenaeus vannamei</name>
    <dbReference type="NCBI Taxonomy" id="6689"/>
    <lineage>
        <taxon>Eukaryota</taxon>
        <taxon>Metazoa</taxon>
        <taxon>Ecdysozoa</taxon>
        <taxon>Arthropoda</taxon>
        <taxon>Crustacea</taxon>
        <taxon>Multicrustacea</taxon>
        <taxon>Malacostraca</taxon>
        <taxon>Eumalacostraca</taxon>
        <taxon>Eucarida</taxon>
        <taxon>Decapoda</taxon>
        <taxon>Dendrobranchiata</taxon>
        <taxon>Penaeoidea</taxon>
        <taxon>Penaeidae</taxon>
        <taxon>Penaeus</taxon>
    </lineage>
</organism>
<dbReference type="InterPro" id="IPR050532">
    <property type="entry name" value="Globin-like_OT"/>
</dbReference>
<feature type="compositionally biased region" description="Basic and acidic residues" evidence="7">
    <location>
        <begin position="1"/>
        <end position="10"/>
    </location>
</feature>
<protein>
    <submittedName>
        <fullName evidence="9">Putative Globin D, coelomic</fullName>
    </submittedName>
</protein>
<dbReference type="GO" id="GO:0046872">
    <property type="term" value="F:metal ion binding"/>
    <property type="evidence" value="ECO:0007669"/>
    <property type="project" value="UniProtKB-KW"/>
</dbReference>
<feature type="compositionally biased region" description="Basic and acidic residues" evidence="7">
    <location>
        <begin position="80"/>
        <end position="92"/>
    </location>
</feature>
<dbReference type="Proteomes" id="UP000283509">
    <property type="component" value="Unassembled WGS sequence"/>
</dbReference>
<feature type="region of interest" description="Disordered" evidence="7">
    <location>
        <begin position="1"/>
        <end position="110"/>
    </location>
</feature>
<dbReference type="GO" id="GO:0019825">
    <property type="term" value="F:oxygen binding"/>
    <property type="evidence" value="ECO:0007669"/>
    <property type="project" value="InterPro"/>
</dbReference>
<dbReference type="PANTHER" id="PTHR46458">
    <property type="entry name" value="BLR2807 PROTEIN"/>
    <property type="match status" value="1"/>
</dbReference>
<keyword evidence="5" id="KW-0408">Iron</keyword>
<proteinExistence type="inferred from homology"/>
<evidence type="ECO:0000256" key="7">
    <source>
        <dbReference type="SAM" id="MobiDB-lite"/>
    </source>
</evidence>
<reference evidence="9 10" key="2">
    <citation type="submission" date="2019-01" db="EMBL/GenBank/DDBJ databases">
        <title>The decoding of complex shrimp genome reveals the adaptation for benthos swimmer, frequently molting mechanism and breeding impact on genome.</title>
        <authorList>
            <person name="Sun Y."/>
            <person name="Gao Y."/>
            <person name="Yu Y."/>
        </authorList>
    </citation>
    <scope>NUCLEOTIDE SEQUENCE [LARGE SCALE GENOMIC DNA]</scope>
    <source>
        <tissue evidence="9">Muscle</tissue>
    </source>
</reference>
<dbReference type="PRINTS" id="PR00188">
    <property type="entry name" value="PLANTGLOBIN"/>
</dbReference>
<evidence type="ECO:0000256" key="2">
    <source>
        <dbReference type="ARBA" id="ARBA00022617"/>
    </source>
</evidence>
<comment type="similarity">
    <text evidence="6">Belongs to the globin family.</text>
</comment>
<reference evidence="9 10" key="1">
    <citation type="submission" date="2018-04" db="EMBL/GenBank/DDBJ databases">
        <authorList>
            <person name="Zhang X."/>
            <person name="Yuan J."/>
            <person name="Li F."/>
            <person name="Xiang J."/>
        </authorList>
    </citation>
    <scope>NUCLEOTIDE SEQUENCE [LARGE SCALE GENOMIC DNA]</scope>
    <source>
        <tissue evidence="9">Muscle</tissue>
    </source>
</reference>
<evidence type="ECO:0000313" key="9">
    <source>
        <dbReference type="EMBL" id="ROT85006.1"/>
    </source>
</evidence>
<evidence type="ECO:0000313" key="10">
    <source>
        <dbReference type="Proteomes" id="UP000283509"/>
    </source>
</evidence>
<feature type="compositionally biased region" description="Basic and acidic residues" evidence="7">
    <location>
        <begin position="51"/>
        <end position="64"/>
    </location>
</feature>
<dbReference type="EMBL" id="QCYY01000455">
    <property type="protein sequence ID" value="ROT85006.1"/>
    <property type="molecule type" value="Genomic_DNA"/>
</dbReference>
<dbReference type="Gene3D" id="1.10.490.10">
    <property type="entry name" value="Globins"/>
    <property type="match status" value="1"/>
</dbReference>
<dbReference type="Pfam" id="PF00042">
    <property type="entry name" value="Globin"/>
    <property type="match status" value="1"/>
</dbReference>
<dbReference type="STRING" id="6689.A0A423U8I3"/>
<keyword evidence="4" id="KW-0479">Metal-binding</keyword>
<dbReference type="AlphaFoldDB" id="A0A423U8I3"/>
<name>A0A423U8I3_PENVA</name>
<sequence>MGNSYTREDSVDSGGRSGSSRRSSFLRRYNKSFKSRDSESLRGYSEDEATDSDRERPLEGDLGRRLTKQRTIEAALGGADEERKEAEQKRVEEDEESEEPPEELTEEQKETVKRTWKIIEESVAKVGVVLFMGLFETHPDVQEVFIPFRGLPMEEVQQSKELRAHALRVMGFMEKAVRRLDQPDKLVPLIQECGRNHCRYGAQVQHVEALKVPSKGTASDAP</sequence>
<keyword evidence="3 6" id="KW-0561">Oxygen transport</keyword>
<evidence type="ECO:0000256" key="5">
    <source>
        <dbReference type="ARBA" id="ARBA00023004"/>
    </source>
</evidence>
<dbReference type="GO" id="GO:0020037">
    <property type="term" value="F:heme binding"/>
    <property type="evidence" value="ECO:0007669"/>
    <property type="project" value="InterPro"/>
</dbReference>
<feature type="compositionally biased region" description="Basic residues" evidence="7">
    <location>
        <begin position="24"/>
        <end position="33"/>
    </location>
</feature>
<dbReference type="InterPro" id="IPR000971">
    <property type="entry name" value="Globin"/>
</dbReference>
<dbReference type="SUPFAM" id="SSF46458">
    <property type="entry name" value="Globin-like"/>
    <property type="match status" value="1"/>
</dbReference>
<evidence type="ECO:0000256" key="6">
    <source>
        <dbReference type="RuleBase" id="RU000356"/>
    </source>
</evidence>
<dbReference type="InterPro" id="IPR009050">
    <property type="entry name" value="Globin-like_sf"/>
</dbReference>
<evidence type="ECO:0000256" key="1">
    <source>
        <dbReference type="ARBA" id="ARBA00022448"/>
    </source>
</evidence>
<feature type="compositionally biased region" description="Acidic residues" evidence="7">
    <location>
        <begin position="93"/>
        <end position="105"/>
    </location>
</feature>
<evidence type="ECO:0000259" key="8">
    <source>
        <dbReference type="PROSITE" id="PS01033"/>
    </source>
</evidence>
<accession>A0A423U8I3</accession>
<gene>
    <name evidence="9" type="ORF">C7M84_021597</name>
</gene>
<keyword evidence="2 6" id="KW-0349">Heme</keyword>
<dbReference type="PROSITE" id="PS01033">
    <property type="entry name" value="GLOBIN"/>
    <property type="match status" value="1"/>
</dbReference>
<dbReference type="PANTHER" id="PTHR46458:SF1">
    <property type="entry name" value="GEO09476P1"/>
    <property type="match status" value="1"/>
</dbReference>
<feature type="domain" description="Globin" evidence="8">
    <location>
        <begin position="103"/>
        <end position="222"/>
    </location>
</feature>
<comment type="caution">
    <text evidence="9">The sequence shown here is derived from an EMBL/GenBank/DDBJ whole genome shotgun (WGS) entry which is preliminary data.</text>
</comment>
<keyword evidence="1 6" id="KW-0813">Transport</keyword>
<dbReference type="OrthoDB" id="6346302at2759"/>
<evidence type="ECO:0000256" key="3">
    <source>
        <dbReference type="ARBA" id="ARBA00022621"/>
    </source>
</evidence>
<evidence type="ECO:0000256" key="4">
    <source>
        <dbReference type="ARBA" id="ARBA00022723"/>
    </source>
</evidence>